<reference evidence="1" key="1">
    <citation type="submission" date="2022-02" db="EMBL/GenBank/DDBJ databases">
        <title>Towards deciphering the DNA virus diversity associated with rodent species in the families Cricetidae and Heteromyidae.</title>
        <authorList>
            <person name="Lund M."/>
            <person name="Larsen B.B."/>
            <person name="Gryseels S."/>
            <person name="Kraberger S."/>
            <person name="Rowsey D.M."/>
            <person name="Steger L."/>
            <person name="Yule K.M."/>
            <person name="Upham N.S."/>
            <person name="Worobey M."/>
            <person name="Van Doorslaer K."/>
            <person name="Varsani A."/>
        </authorList>
    </citation>
    <scope>NUCLEOTIDE SEQUENCE</scope>
    <source>
        <strain evidence="1">UA08Rod_4343</strain>
    </source>
</reference>
<dbReference type="EMBL" id="OM869571">
    <property type="protein sequence ID" value="UPW41288.1"/>
    <property type="molecule type" value="Genomic_DNA"/>
</dbReference>
<proteinExistence type="predicted"/>
<evidence type="ECO:0000313" key="1">
    <source>
        <dbReference type="EMBL" id="UPW41288.1"/>
    </source>
</evidence>
<name>A0A976N1L1_9VIRU</name>
<protein>
    <submittedName>
        <fullName evidence="1">Uncharacterized protein</fullName>
    </submittedName>
</protein>
<sequence>MKYVYVAVDNEKTEVIGVFMACNDSVAIRDNLGLLSRVIPLKDIKIYRVATIDSLFERKEHFDIPDNPISLVIPMLVSLDSYKFPESNENKVISVENPIDK</sequence>
<organism evidence="1">
    <name type="scientific">Sigmofec virus UA08Rod_4343</name>
    <dbReference type="NCBI Taxonomy" id="2929400"/>
    <lineage>
        <taxon>Viruses</taxon>
        <taxon>Monodnaviria</taxon>
        <taxon>Sangervirae</taxon>
        <taxon>Phixviricota</taxon>
        <taxon>Malgrandaviricetes</taxon>
        <taxon>Petitvirales</taxon>
        <taxon>Microviridae</taxon>
    </lineage>
</organism>
<accession>A0A976N1L1</accession>